<name>A0A8T0U212_PANVG</name>
<comment type="caution">
    <text evidence="2">The sequence shown here is derived from an EMBL/GenBank/DDBJ whole genome shotgun (WGS) entry which is preliminary data.</text>
</comment>
<accession>A0A8T0U212</accession>
<organism evidence="2 3">
    <name type="scientific">Panicum virgatum</name>
    <name type="common">Blackwell switchgrass</name>
    <dbReference type="NCBI Taxonomy" id="38727"/>
    <lineage>
        <taxon>Eukaryota</taxon>
        <taxon>Viridiplantae</taxon>
        <taxon>Streptophyta</taxon>
        <taxon>Embryophyta</taxon>
        <taxon>Tracheophyta</taxon>
        <taxon>Spermatophyta</taxon>
        <taxon>Magnoliopsida</taxon>
        <taxon>Liliopsida</taxon>
        <taxon>Poales</taxon>
        <taxon>Poaceae</taxon>
        <taxon>PACMAD clade</taxon>
        <taxon>Panicoideae</taxon>
        <taxon>Panicodae</taxon>
        <taxon>Paniceae</taxon>
        <taxon>Panicinae</taxon>
        <taxon>Panicum</taxon>
        <taxon>Panicum sect. Hiantes</taxon>
    </lineage>
</organism>
<feature type="region of interest" description="Disordered" evidence="1">
    <location>
        <begin position="37"/>
        <end position="56"/>
    </location>
</feature>
<protein>
    <submittedName>
        <fullName evidence="2">Uncharacterized protein</fullName>
    </submittedName>
</protein>
<dbReference type="Proteomes" id="UP000823388">
    <property type="component" value="Chromosome 3N"/>
</dbReference>
<reference evidence="2" key="1">
    <citation type="submission" date="2020-05" db="EMBL/GenBank/DDBJ databases">
        <title>WGS assembly of Panicum virgatum.</title>
        <authorList>
            <person name="Lovell J.T."/>
            <person name="Jenkins J."/>
            <person name="Shu S."/>
            <person name="Juenger T.E."/>
            <person name="Schmutz J."/>
        </authorList>
    </citation>
    <scope>NUCLEOTIDE SEQUENCE</scope>
    <source>
        <strain evidence="2">AP13</strain>
    </source>
</reference>
<dbReference type="EMBL" id="CM029042">
    <property type="protein sequence ID" value="KAG2614894.1"/>
    <property type="molecule type" value="Genomic_DNA"/>
</dbReference>
<proteinExistence type="predicted"/>
<evidence type="ECO:0000313" key="3">
    <source>
        <dbReference type="Proteomes" id="UP000823388"/>
    </source>
</evidence>
<sequence>MFVQARQGKHHSYRYTTGTLHATSSYLLFSSSASRVRSPGSARNHRQAGSMAGIAMAGDGDDRKKAKVIADIDEDELFELDIALLDGHSASVADGDHAAGQHDALLANCLLPVRSVSNAVPVDDAGSSALSSYPYSGYYSSRRGGIVGRRFLARSAGNSARFCFSSRGFETYFQRY</sequence>
<dbReference type="AlphaFoldDB" id="A0A8T0U212"/>
<gene>
    <name evidence="2" type="ORF">PVAP13_3NG017200</name>
</gene>
<evidence type="ECO:0000313" key="2">
    <source>
        <dbReference type="EMBL" id="KAG2614894.1"/>
    </source>
</evidence>
<evidence type="ECO:0000256" key="1">
    <source>
        <dbReference type="SAM" id="MobiDB-lite"/>
    </source>
</evidence>
<keyword evidence="3" id="KW-1185">Reference proteome</keyword>